<evidence type="ECO:0000313" key="1">
    <source>
        <dbReference type="EMBL" id="KIL53467.1"/>
    </source>
</evidence>
<keyword evidence="1" id="KW-0378">Hydrolase</keyword>
<dbReference type="Proteomes" id="UP000031950">
    <property type="component" value="Unassembled WGS sequence"/>
</dbReference>
<organism evidence="1 2">
    <name type="scientific">Jeotgalibacillus alimentarius</name>
    <dbReference type="NCBI Taxonomy" id="135826"/>
    <lineage>
        <taxon>Bacteria</taxon>
        <taxon>Bacillati</taxon>
        <taxon>Bacillota</taxon>
        <taxon>Bacilli</taxon>
        <taxon>Bacillales</taxon>
        <taxon>Caryophanaceae</taxon>
        <taxon>Jeotgalibacillus</taxon>
    </lineage>
</organism>
<dbReference type="SUPFAM" id="SSF56281">
    <property type="entry name" value="Metallo-hydrolase/oxidoreductase"/>
    <property type="match status" value="1"/>
</dbReference>
<dbReference type="RefSeq" id="WP_052473917.1">
    <property type="nucleotide sequence ID" value="NZ_JXRQ01000008.1"/>
</dbReference>
<dbReference type="AlphaFoldDB" id="A0A0C2VX98"/>
<name>A0A0C2VX98_9BACL</name>
<keyword evidence="2" id="KW-1185">Reference proteome</keyword>
<sequence length="143" mass="16336">MLEQSLTIDLGNKLCVLEKINSTHTDDATIVYVPDEKVLFLGDCAYGTTTDSLFHYKQSLLEPMIKDIQKYDADHYLLGHESICDLPEMDLYWDELIAASKATTSVSLEEAMKCFEEQNSKEPNSNEQFFIKAFVNDRIIQSK</sequence>
<dbReference type="GO" id="GO:0016787">
    <property type="term" value="F:hydrolase activity"/>
    <property type="evidence" value="ECO:0007669"/>
    <property type="project" value="UniProtKB-KW"/>
</dbReference>
<dbReference type="InterPro" id="IPR036866">
    <property type="entry name" value="RibonucZ/Hydroxyglut_hydro"/>
</dbReference>
<evidence type="ECO:0000313" key="2">
    <source>
        <dbReference type="Proteomes" id="UP000031950"/>
    </source>
</evidence>
<comment type="caution">
    <text evidence="1">The sequence shown here is derived from an EMBL/GenBank/DDBJ whole genome shotgun (WGS) entry which is preliminary data.</text>
</comment>
<proteinExistence type="predicted"/>
<dbReference type="EMBL" id="JXRQ01000008">
    <property type="protein sequence ID" value="KIL53467.1"/>
    <property type="molecule type" value="Genomic_DNA"/>
</dbReference>
<protein>
    <submittedName>
        <fullName evidence="1">Hydrolase glyoxylase</fullName>
    </submittedName>
</protein>
<gene>
    <name evidence="1" type="ORF">KP77_04430</name>
</gene>
<dbReference type="PATRIC" id="fig|135826.4.peg.444"/>
<reference evidence="1 2" key="1">
    <citation type="submission" date="2015-01" db="EMBL/GenBank/DDBJ databases">
        <title>Genome sequence of Jeotgalibacillus alimentarius.</title>
        <authorList>
            <person name="Goh K.M."/>
            <person name="Chan K.-G."/>
            <person name="Yaakop A.S."/>
            <person name="Ee R."/>
            <person name="Gan H.M."/>
            <person name="Chan C.S."/>
        </authorList>
    </citation>
    <scope>NUCLEOTIDE SEQUENCE [LARGE SCALE GENOMIC DNA]</scope>
    <source>
        <strain evidence="1 2">YKJ-13</strain>
    </source>
</reference>
<dbReference type="Gene3D" id="3.60.15.10">
    <property type="entry name" value="Ribonuclease Z/Hydroxyacylglutathione hydrolase-like"/>
    <property type="match status" value="1"/>
</dbReference>
<dbReference type="STRING" id="135826.KP77_04430"/>
<accession>A0A0C2VX98</accession>